<dbReference type="GO" id="GO:0003995">
    <property type="term" value="F:acyl-CoA dehydrogenase activity"/>
    <property type="evidence" value="ECO:0007669"/>
    <property type="project" value="InterPro"/>
</dbReference>
<dbReference type="SUPFAM" id="SSF56645">
    <property type="entry name" value="Acyl-CoA dehydrogenase NM domain-like"/>
    <property type="match status" value="1"/>
</dbReference>
<dbReference type="FunFam" id="1.20.140.10:FF:000004">
    <property type="entry name" value="Acyl-CoA dehydrogenase FadE25"/>
    <property type="match status" value="1"/>
</dbReference>
<accession>A0A4R1AWH6</accession>
<evidence type="ECO:0000313" key="10">
    <source>
        <dbReference type="EMBL" id="TCJ04599.1"/>
    </source>
</evidence>
<feature type="domain" description="Acyl-CoA dehydrogenase/oxidase N-terminal" evidence="9">
    <location>
        <begin position="14"/>
        <end position="125"/>
    </location>
</feature>
<dbReference type="Gene3D" id="1.20.140.10">
    <property type="entry name" value="Butyryl-CoA Dehydrogenase, subunit A, domain 3"/>
    <property type="match status" value="1"/>
</dbReference>
<dbReference type="FunFam" id="2.40.110.10:FF:000001">
    <property type="entry name" value="Acyl-CoA dehydrogenase, mitochondrial"/>
    <property type="match status" value="1"/>
</dbReference>
<dbReference type="GO" id="GO:0050660">
    <property type="term" value="F:flavin adenine dinucleotide binding"/>
    <property type="evidence" value="ECO:0007669"/>
    <property type="project" value="InterPro"/>
</dbReference>
<evidence type="ECO:0000256" key="4">
    <source>
        <dbReference type="ARBA" id="ARBA00022827"/>
    </source>
</evidence>
<comment type="caution">
    <text evidence="10">The sequence shown here is derived from an EMBL/GenBank/DDBJ whole genome shotgun (WGS) entry which is preliminary data.</text>
</comment>
<dbReference type="Pfam" id="PF02770">
    <property type="entry name" value="Acyl-CoA_dh_M"/>
    <property type="match status" value="1"/>
</dbReference>
<evidence type="ECO:0000313" key="11">
    <source>
        <dbReference type="Proteomes" id="UP000293846"/>
    </source>
</evidence>
<dbReference type="Proteomes" id="UP000293846">
    <property type="component" value="Unassembled WGS sequence"/>
</dbReference>
<evidence type="ECO:0000259" key="8">
    <source>
        <dbReference type="Pfam" id="PF02770"/>
    </source>
</evidence>
<evidence type="ECO:0000256" key="1">
    <source>
        <dbReference type="ARBA" id="ARBA00001974"/>
    </source>
</evidence>
<dbReference type="EMBL" id="SJTH01000008">
    <property type="protein sequence ID" value="TCJ04599.1"/>
    <property type="molecule type" value="Genomic_DNA"/>
</dbReference>
<feature type="domain" description="Acyl-CoA dehydrogenase/oxidase C-terminal" evidence="7">
    <location>
        <begin position="231"/>
        <end position="385"/>
    </location>
</feature>
<keyword evidence="4 6" id="KW-0274">FAD</keyword>
<dbReference type="Pfam" id="PF02771">
    <property type="entry name" value="Acyl-CoA_dh_N"/>
    <property type="match status" value="1"/>
</dbReference>
<dbReference type="InterPro" id="IPR006091">
    <property type="entry name" value="Acyl-CoA_Oxase/DH_mid-dom"/>
</dbReference>
<evidence type="ECO:0000256" key="5">
    <source>
        <dbReference type="ARBA" id="ARBA00023002"/>
    </source>
</evidence>
<evidence type="ECO:0000256" key="2">
    <source>
        <dbReference type="ARBA" id="ARBA00009347"/>
    </source>
</evidence>
<dbReference type="Pfam" id="PF00441">
    <property type="entry name" value="Acyl-CoA_dh_1"/>
    <property type="match status" value="1"/>
</dbReference>
<dbReference type="Gene3D" id="1.10.540.10">
    <property type="entry name" value="Acyl-CoA dehydrogenase/oxidase, N-terminal domain"/>
    <property type="match status" value="1"/>
</dbReference>
<organism evidence="10 11">
    <name type="scientific">Cytobacillus praedii</name>
    <dbReference type="NCBI Taxonomy" id="1742358"/>
    <lineage>
        <taxon>Bacteria</taxon>
        <taxon>Bacillati</taxon>
        <taxon>Bacillota</taxon>
        <taxon>Bacilli</taxon>
        <taxon>Bacillales</taxon>
        <taxon>Bacillaceae</taxon>
        <taxon>Cytobacillus</taxon>
    </lineage>
</organism>
<dbReference type="InterPro" id="IPR046373">
    <property type="entry name" value="Acyl-CoA_Oxase/DH_mid-dom_sf"/>
</dbReference>
<dbReference type="PANTHER" id="PTHR43884">
    <property type="entry name" value="ACYL-COA DEHYDROGENASE"/>
    <property type="match status" value="1"/>
</dbReference>
<keyword evidence="3 6" id="KW-0285">Flavoprotein</keyword>
<dbReference type="InterPro" id="IPR009075">
    <property type="entry name" value="AcylCo_DH/oxidase_C"/>
</dbReference>
<dbReference type="PROSITE" id="PS00072">
    <property type="entry name" value="ACYL_COA_DH_1"/>
    <property type="match status" value="1"/>
</dbReference>
<dbReference type="SUPFAM" id="SSF47203">
    <property type="entry name" value="Acyl-CoA dehydrogenase C-terminal domain-like"/>
    <property type="match status" value="1"/>
</dbReference>
<sequence>MNAEKTVFNNFDLSEDHLQIKQEIHRLAQGRIKPRAIEIDEKAEYPMDILHLLSEYGYIGANMPEEYGGLGLDLLSFCLIVEEISRVCASSSQVAVVQELGSLPIIIGGNDALKKRFLPDLAHGKKIAAYALTEPNAGSDVKSLKTRAERDGDSYILNGQKMFISNGGVADVYSVFAQTATGITAFVVEKDTPGFVVGKLEKKMGIKGSPTAQLYFDNCRIPIENRIGDEGDGWMIAMKTFDKSRPTVAAQALGIAQGAYDIALEYVQEREQFGKNISSFQAIQFMLADMATQIEAARGLVYKAASKVNELTATGKNPELTQASSMAKMFAADVAMKVTTDAVQLLGGYGFIQEYHVERMMRDAKITQIYEGTNQIQRVIIARTILGGK</sequence>
<evidence type="ECO:0000259" key="9">
    <source>
        <dbReference type="Pfam" id="PF02771"/>
    </source>
</evidence>
<dbReference type="OrthoDB" id="9802447at2"/>
<comment type="cofactor">
    <cofactor evidence="1 6">
        <name>FAD</name>
        <dbReference type="ChEBI" id="CHEBI:57692"/>
    </cofactor>
</comment>
<comment type="similarity">
    <text evidence="2 6">Belongs to the acyl-CoA dehydrogenase family.</text>
</comment>
<dbReference type="FunFam" id="1.10.540.10:FF:000026">
    <property type="entry name" value="Acyl-CoA dehydrogenase medium chain"/>
    <property type="match status" value="1"/>
</dbReference>
<dbReference type="AlphaFoldDB" id="A0A4R1AWH6"/>
<keyword evidence="11" id="KW-1185">Reference proteome</keyword>
<name>A0A4R1AWH6_9BACI</name>
<proteinExistence type="inferred from homology"/>
<evidence type="ECO:0000259" key="7">
    <source>
        <dbReference type="Pfam" id="PF00441"/>
    </source>
</evidence>
<dbReference type="RefSeq" id="WP_131236701.1">
    <property type="nucleotide sequence ID" value="NZ_SJTH01000008.1"/>
</dbReference>
<dbReference type="InterPro" id="IPR037069">
    <property type="entry name" value="AcylCoA_DH/ox_N_sf"/>
</dbReference>
<evidence type="ECO:0000256" key="6">
    <source>
        <dbReference type="RuleBase" id="RU362125"/>
    </source>
</evidence>
<dbReference type="PANTHER" id="PTHR43884:SF12">
    <property type="entry name" value="ISOVALERYL-COA DEHYDROGENASE, MITOCHONDRIAL-RELATED"/>
    <property type="match status" value="1"/>
</dbReference>
<dbReference type="InterPro" id="IPR013786">
    <property type="entry name" value="AcylCoA_DH/ox_N"/>
</dbReference>
<keyword evidence="5 6" id="KW-0560">Oxidoreductase</keyword>
<dbReference type="InterPro" id="IPR006089">
    <property type="entry name" value="Acyl-CoA_DH_CS"/>
</dbReference>
<protein>
    <submittedName>
        <fullName evidence="10">Acyl-CoA dehydrogenase</fullName>
    </submittedName>
</protein>
<feature type="domain" description="Acyl-CoA oxidase/dehydrogenase middle" evidence="8">
    <location>
        <begin position="129"/>
        <end position="219"/>
    </location>
</feature>
<dbReference type="InterPro" id="IPR036250">
    <property type="entry name" value="AcylCo_DH-like_C"/>
</dbReference>
<dbReference type="PROSITE" id="PS00073">
    <property type="entry name" value="ACYL_COA_DH_2"/>
    <property type="match status" value="1"/>
</dbReference>
<reference evidence="10 11" key="1">
    <citation type="submission" date="2019-03" db="EMBL/GenBank/DDBJ databases">
        <authorList>
            <person name="Jensen L."/>
            <person name="Storgaard J."/>
            <person name="Sulaj E."/>
            <person name="Schramm A."/>
            <person name="Marshall I.P.G."/>
        </authorList>
    </citation>
    <scope>NUCLEOTIDE SEQUENCE [LARGE SCALE GENOMIC DNA]</scope>
    <source>
        <strain evidence="10 11">2017H2G3</strain>
    </source>
</reference>
<dbReference type="STRING" id="1742358.GCA_001439605_03802"/>
<gene>
    <name evidence="10" type="ORF">E0Y62_09145</name>
</gene>
<evidence type="ECO:0000256" key="3">
    <source>
        <dbReference type="ARBA" id="ARBA00022630"/>
    </source>
</evidence>
<dbReference type="Gene3D" id="2.40.110.10">
    <property type="entry name" value="Butyryl-CoA Dehydrogenase, subunit A, domain 2"/>
    <property type="match status" value="1"/>
</dbReference>
<dbReference type="InterPro" id="IPR009100">
    <property type="entry name" value="AcylCoA_DH/oxidase_NM_dom_sf"/>
</dbReference>
<dbReference type="PIRSF" id="PIRSF016578">
    <property type="entry name" value="HsaA"/>
    <property type="match status" value="1"/>
</dbReference>